<geneLocation type="plasmid" evidence="1">
    <name>pSTM_Phi</name>
</geneLocation>
<organism evidence="1">
    <name type="scientific">Salmonella typhimurium</name>
    <dbReference type="NCBI Taxonomy" id="90371"/>
    <lineage>
        <taxon>Bacteria</taxon>
        <taxon>Pseudomonadati</taxon>
        <taxon>Pseudomonadota</taxon>
        <taxon>Gammaproteobacteria</taxon>
        <taxon>Enterobacterales</taxon>
        <taxon>Enterobacteriaceae</taxon>
        <taxon>Salmonella</taxon>
    </lineage>
</organism>
<reference evidence="1" key="1">
    <citation type="journal article" date="2015" name="FEMS Microbiol. Lett.">
        <title>Characterisation of a large novel phage-like plasmid in Salmonella enterica serovar Typhimurium.</title>
        <authorList>
            <person name="Octavia S."/>
            <person name="Sara J."/>
            <person name="Lan R."/>
        </authorList>
    </citation>
    <scope>NUCLEOTIDE SEQUENCE</scope>
    <source>
        <strain evidence="1">L946</strain>
        <plasmid evidence="1">pSTM_Phi</plasmid>
    </source>
</reference>
<name>A0A0D3RJR4_SALTM</name>
<accession>A0A0D3RJR4</accession>
<proteinExistence type="predicted"/>
<dbReference type="EMBL" id="KP763470">
    <property type="protein sequence ID" value="AJS09895.1"/>
    <property type="molecule type" value="Genomic_DNA"/>
</dbReference>
<evidence type="ECO:0000313" key="1">
    <source>
        <dbReference type="EMBL" id="AJS09895.1"/>
    </source>
</evidence>
<protein>
    <submittedName>
        <fullName evidence="1">Uncharacterized protein</fullName>
    </submittedName>
</protein>
<sequence length="139" mass="15312">MIDELLLSDELDRKVIEAMLRIADEQSRSLMTDREARLAIRAVFESVQGLVGEEVGEAINVAMSQFNSGTKQPLFPMHLKLTSGTVLYISICLDTNQISILNTSTGEWRTPIVCESAGETLKKAAQFVRSALLKGAKKL</sequence>
<keyword evidence="1" id="KW-0614">Plasmid</keyword>
<dbReference type="RefSeq" id="WP_023221805.1">
    <property type="nucleotide sequence ID" value="NZ_KP763470.1"/>
</dbReference>
<dbReference type="AlphaFoldDB" id="A0A0D3RJR4"/>